<evidence type="ECO:0000256" key="2">
    <source>
        <dbReference type="SAM" id="SignalP"/>
    </source>
</evidence>
<accession>A0A919NPJ5</accession>
<keyword evidence="4" id="KW-1185">Reference proteome</keyword>
<dbReference type="AlphaFoldDB" id="A0A919NPJ5"/>
<organism evidence="3 4">
    <name type="scientific">Paractinoplanes tereljensis</name>
    <dbReference type="NCBI Taxonomy" id="571912"/>
    <lineage>
        <taxon>Bacteria</taxon>
        <taxon>Bacillati</taxon>
        <taxon>Actinomycetota</taxon>
        <taxon>Actinomycetes</taxon>
        <taxon>Micromonosporales</taxon>
        <taxon>Micromonosporaceae</taxon>
        <taxon>Paractinoplanes</taxon>
    </lineage>
</organism>
<comment type="caution">
    <text evidence="3">The sequence shown here is derived from an EMBL/GenBank/DDBJ whole genome shotgun (WGS) entry which is preliminary data.</text>
</comment>
<dbReference type="EMBL" id="BOMY01000034">
    <property type="protein sequence ID" value="GIF22675.1"/>
    <property type="molecule type" value="Genomic_DNA"/>
</dbReference>
<keyword evidence="2" id="KW-0732">Signal</keyword>
<proteinExistence type="predicted"/>
<reference evidence="3" key="1">
    <citation type="submission" date="2021-01" db="EMBL/GenBank/DDBJ databases">
        <title>Whole genome shotgun sequence of Actinoplanes tereljensis NBRC 105297.</title>
        <authorList>
            <person name="Komaki H."/>
            <person name="Tamura T."/>
        </authorList>
    </citation>
    <scope>NUCLEOTIDE SEQUENCE</scope>
    <source>
        <strain evidence="3">NBRC 105297</strain>
    </source>
</reference>
<name>A0A919NPJ5_9ACTN</name>
<evidence type="ECO:0000256" key="1">
    <source>
        <dbReference type="SAM" id="MobiDB-lite"/>
    </source>
</evidence>
<gene>
    <name evidence="3" type="ORF">Ate02nite_54050</name>
</gene>
<feature type="signal peptide" evidence="2">
    <location>
        <begin position="1"/>
        <end position="19"/>
    </location>
</feature>
<feature type="chain" id="PRO_5039357516" evidence="2">
    <location>
        <begin position="20"/>
        <end position="178"/>
    </location>
</feature>
<sequence length="178" mass="17890">MSAHLRLFLVTVIAGAAVAGCSSGGAGKDPAVARATATPDASTEAGRDIECTQREAHVLTTFAPAANDLVVGSISWPGLLGWASTDPAAPDGNHKIGAVVKAGKVVTVSVADGTAGLSYGQGWGYSPAPAVTFHACADADTAFIGGFHVPERRCVPLVITEDGMPPARITVSFFAGAC</sequence>
<evidence type="ECO:0000313" key="3">
    <source>
        <dbReference type="EMBL" id="GIF22675.1"/>
    </source>
</evidence>
<dbReference type="PROSITE" id="PS51257">
    <property type="entry name" value="PROKAR_LIPOPROTEIN"/>
    <property type="match status" value="1"/>
</dbReference>
<evidence type="ECO:0000313" key="4">
    <source>
        <dbReference type="Proteomes" id="UP000623608"/>
    </source>
</evidence>
<protein>
    <submittedName>
        <fullName evidence="3">Uncharacterized protein</fullName>
    </submittedName>
</protein>
<dbReference type="Proteomes" id="UP000623608">
    <property type="component" value="Unassembled WGS sequence"/>
</dbReference>
<dbReference type="RefSeq" id="WP_203810319.1">
    <property type="nucleotide sequence ID" value="NZ_BOMY01000034.1"/>
</dbReference>
<feature type="region of interest" description="Disordered" evidence="1">
    <location>
        <begin position="25"/>
        <end position="47"/>
    </location>
</feature>